<evidence type="ECO:0000313" key="2">
    <source>
        <dbReference type="EMBL" id="KAG2227445.1"/>
    </source>
</evidence>
<dbReference type="EMBL" id="JAEPRB010000007">
    <property type="protein sequence ID" value="KAG2227445.1"/>
    <property type="molecule type" value="Genomic_DNA"/>
</dbReference>
<sequence length="477" mass="53848">MTIAFATLSSVKRTTYKKDNKKCPHSRSSSITYGANNDDTNHNKQEFIIDQDEEEEIEEDFYSNEKSKFSKKFKKSFLFPWSTSSSTAPAGYHHGRRSSISAFFQSFCGDDQPIFDSRRRRSTSSFANDALFERYRYRKQTLSNNKLDLSRKPASAPPSSLPAQRSNDDELILTNSNNPLTPSTTITDPILSSPPLPPVSNNNSSNISGTNTPRVVCWQDDNVPPGILVNHHQNRHNRQRHKHTTSLQCNPSFNNQNQQLGPLHRRSKSTAATHVRHYSHVSYISSSNITAHSEDLTTKEFADLVGIKILDEDDDHHENNNDSNTDEQTTTHTTPWFFDDNNNSSSIIHNQQQQQQHHQRDDNVSLDEECLSVKSSGLSIINKQPTIWDDAFWKTTTAVTQDSTVTTATTTSTKSIVEGKENKNNIPSLSRQLPQLPEPPLPQQQQPLPKTVVPSLSTPQRKVIKKGRFEIHVESAA</sequence>
<accession>A0A8H7SF68</accession>
<feature type="compositionally biased region" description="Low complexity" evidence="1">
    <location>
        <begin position="341"/>
        <end position="356"/>
    </location>
</feature>
<keyword evidence="3" id="KW-1185">Reference proteome</keyword>
<gene>
    <name evidence="2" type="ORF">INT45_007470</name>
</gene>
<feature type="compositionally biased region" description="Polar residues" evidence="1">
    <location>
        <begin position="26"/>
        <end position="38"/>
    </location>
</feature>
<dbReference type="AlphaFoldDB" id="A0A8H7SF68"/>
<dbReference type="OrthoDB" id="2290958at2759"/>
<reference evidence="2 3" key="1">
    <citation type="submission" date="2020-12" db="EMBL/GenBank/DDBJ databases">
        <title>Metabolic potential, ecology and presence of endohyphal bacteria is reflected in genomic diversity of Mucoromycotina.</title>
        <authorList>
            <person name="Muszewska A."/>
            <person name="Okrasinska A."/>
            <person name="Steczkiewicz K."/>
            <person name="Drgas O."/>
            <person name="Orlowska M."/>
            <person name="Perlinska-Lenart U."/>
            <person name="Aleksandrzak-Piekarczyk T."/>
            <person name="Szatraj K."/>
            <person name="Zielenkiewicz U."/>
            <person name="Pilsyk S."/>
            <person name="Malc E."/>
            <person name="Mieczkowski P."/>
            <person name="Kruszewska J.S."/>
            <person name="Biernat P."/>
            <person name="Pawlowska J."/>
        </authorList>
    </citation>
    <scope>NUCLEOTIDE SEQUENCE [LARGE SCALE GENOMIC DNA]</scope>
    <source>
        <strain evidence="2 3">CBS 142.35</strain>
    </source>
</reference>
<dbReference type="Proteomes" id="UP000646827">
    <property type="component" value="Unassembled WGS sequence"/>
</dbReference>
<feature type="region of interest" description="Disordered" evidence="1">
    <location>
        <begin position="143"/>
        <end position="193"/>
    </location>
</feature>
<feature type="region of interest" description="Disordered" evidence="1">
    <location>
        <begin position="19"/>
        <end position="42"/>
    </location>
</feature>
<evidence type="ECO:0000313" key="3">
    <source>
        <dbReference type="Proteomes" id="UP000646827"/>
    </source>
</evidence>
<protein>
    <submittedName>
        <fullName evidence="2">Uncharacterized protein</fullName>
    </submittedName>
</protein>
<proteinExistence type="predicted"/>
<name>A0A8H7SF68_9FUNG</name>
<organism evidence="2 3">
    <name type="scientific">Circinella minor</name>
    <dbReference type="NCBI Taxonomy" id="1195481"/>
    <lineage>
        <taxon>Eukaryota</taxon>
        <taxon>Fungi</taxon>
        <taxon>Fungi incertae sedis</taxon>
        <taxon>Mucoromycota</taxon>
        <taxon>Mucoromycotina</taxon>
        <taxon>Mucoromycetes</taxon>
        <taxon>Mucorales</taxon>
        <taxon>Lichtheimiaceae</taxon>
        <taxon>Circinella</taxon>
    </lineage>
</organism>
<feature type="region of interest" description="Disordered" evidence="1">
    <location>
        <begin position="313"/>
        <end position="365"/>
    </location>
</feature>
<feature type="region of interest" description="Disordered" evidence="1">
    <location>
        <begin position="420"/>
        <end position="459"/>
    </location>
</feature>
<feature type="compositionally biased region" description="Low complexity" evidence="1">
    <location>
        <begin position="173"/>
        <end position="191"/>
    </location>
</feature>
<comment type="caution">
    <text evidence="2">The sequence shown here is derived from an EMBL/GenBank/DDBJ whole genome shotgun (WGS) entry which is preliminary data.</text>
</comment>
<evidence type="ECO:0000256" key="1">
    <source>
        <dbReference type="SAM" id="MobiDB-lite"/>
    </source>
</evidence>